<keyword evidence="1" id="KW-1185">Reference proteome</keyword>
<evidence type="ECO:0000313" key="2">
    <source>
        <dbReference type="WBParaSite" id="jg13112"/>
    </source>
</evidence>
<name>A0A915CVK2_9BILA</name>
<reference evidence="2" key="1">
    <citation type="submission" date="2022-11" db="UniProtKB">
        <authorList>
            <consortium name="WormBaseParasite"/>
        </authorList>
    </citation>
    <scope>IDENTIFICATION</scope>
</reference>
<dbReference type="WBParaSite" id="jg13112">
    <property type="protein sequence ID" value="jg13112"/>
    <property type="gene ID" value="jg13112"/>
</dbReference>
<sequence length="78" mass="8806">MCKFCSRWSNAIEKRGQQLHGTLSIGESPRILAETMKVFSVSGYTGSCIFSPFCLISSPSEEPSKNYVHYWLISPETR</sequence>
<accession>A0A915CVK2</accession>
<dbReference type="AlphaFoldDB" id="A0A915CVK2"/>
<dbReference type="Proteomes" id="UP000887574">
    <property type="component" value="Unplaced"/>
</dbReference>
<evidence type="ECO:0000313" key="1">
    <source>
        <dbReference type="Proteomes" id="UP000887574"/>
    </source>
</evidence>
<protein>
    <submittedName>
        <fullName evidence="2">Uncharacterized protein</fullName>
    </submittedName>
</protein>
<proteinExistence type="predicted"/>
<organism evidence="1 2">
    <name type="scientific">Ditylenchus dipsaci</name>
    <dbReference type="NCBI Taxonomy" id="166011"/>
    <lineage>
        <taxon>Eukaryota</taxon>
        <taxon>Metazoa</taxon>
        <taxon>Ecdysozoa</taxon>
        <taxon>Nematoda</taxon>
        <taxon>Chromadorea</taxon>
        <taxon>Rhabditida</taxon>
        <taxon>Tylenchina</taxon>
        <taxon>Tylenchomorpha</taxon>
        <taxon>Sphaerularioidea</taxon>
        <taxon>Anguinidae</taxon>
        <taxon>Anguininae</taxon>
        <taxon>Ditylenchus</taxon>
    </lineage>
</organism>